<keyword evidence="6 12" id="KW-0378">Hydrolase</keyword>
<dbReference type="Proteomes" id="UP000307164">
    <property type="component" value="Unassembled WGS sequence"/>
</dbReference>
<dbReference type="PIRSF" id="PIRSF000495">
    <property type="entry name" value="Amidotransf_hisH"/>
    <property type="match status" value="1"/>
</dbReference>
<evidence type="ECO:0000256" key="12">
    <source>
        <dbReference type="HAMAP-Rule" id="MF_00278"/>
    </source>
</evidence>
<evidence type="ECO:0000256" key="13">
    <source>
        <dbReference type="PIRSR" id="PIRSR000495-1"/>
    </source>
</evidence>
<dbReference type="HAMAP" id="MF_00278">
    <property type="entry name" value="HisH"/>
    <property type="match status" value="1"/>
</dbReference>
<dbReference type="FunFam" id="3.40.50.880:FF:000009">
    <property type="entry name" value="Imidazole glycerol phosphate synthase subunit HisH"/>
    <property type="match status" value="1"/>
</dbReference>
<evidence type="ECO:0000256" key="9">
    <source>
        <dbReference type="ARBA" id="ARBA00023239"/>
    </source>
</evidence>
<evidence type="ECO:0000256" key="11">
    <source>
        <dbReference type="ARBA" id="ARBA00049534"/>
    </source>
</evidence>
<keyword evidence="7 12" id="KW-0315">Glutamine amidotransferase</keyword>
<feature type="active site" evidence="12 13">
    <location>
        <position position="176"/>
    </location>
</feature>
<dbReference type="EC" id="3.5.1.2" evidence="12"/>
<comment type="subcellular location">
    <subcellularLocation>
        <location evidence="1 12">Cytoplasm</location>
    </subcellularLocation>
</comment>
<keyword evidence="8 12" id="KW-0368">Histidine biosynthesis</keyword>
<dbReference type="Gene3D" id="3.40.50.880">
    <property type="match status" value="1"/>
</dbReference>
<dbReference type="GO" id="GO:0005737">
    <property type="term" value="C:cytoplasm"/>
    <property type="evidence" value="ECO:0007669"/>
    <property type="project" value="UniProtKB-SubCell"/>
</dbReference>
<reference evidence="17 18" key="1">
    <citation type="submission" date="2018-01" db="EMBL/GenBank/DDBJ databases">
        <authorList>
            <person name="Paulsen S."/>
            <person name="Gram L.K."/>
        </authorList>
    </citation>
    <scope>NUCLEOTIDE SEQUENCE [LARGE SCALE GENOMIC DNA]</scope>
    <source>
        <strain evidence="15 18">S3790</strain>
        <strain evidence="16 17">S3895</strain>
    </source>
</reference>
<dbReference type="GO" id="GO:0000107">
    <property type="term" value="F:imidazoleglycerol-phosphate synthase activity"/>
    <property type="evidence" value="ECO:0007669"/>
    <property type="project" value="UniProtKB-UniRule"/>
</dbReference>
<evidence type="ECO:0000256" key="6">
    <source>
        <dbReference type="ARBA" id="ARBA00022801"/>
    </source>
</evidence>
<reference evidence="15" key="3">
    <citation type="submission" date="2019-09" db="EMBL/GenBank/DDBJ databases">
        <title>Co-occurence of chitin degradation, pigmentation and bioactivity in marine Pseudoalteromonas.</title>
        <authorList>
            <person name="Sonnenschein E.C."/>
            <person name="Bech P.K."/>
        </authorList>
    </citation>
    <scope>NUCLEOTIDE SEQUENCE</scope>
    <source>
        <strain evidence="15">S3790</strain>
        <strain evidence="16 17">S3895</strain>
    </source>
</reference>
<feature type="active site" description="Nucleophile" evidence="12 13">
    <location>
        <position position="76"/>
    </location>
</feature>
<evidence type="ECO:0000313" key="16">
    <source>
        <dbReference type="EMBL" id="TMO72533.1"/>
    </source>
</evidence>
<comment type="catalytic activity">
    <reaction evidence="10 12">
        <text>5-[(5-phospho-1-deoxy-D-ribulos-1-ylimino)methylamino]-1-(5-phospho-beta-D-ribosyl)imidazole-4-carboxamide + L-glutamine = D-erythro-1-(imidazol-4-yl)glycerol 3-phosphate + 5-amino-1-(5-phospho-beta-D-ribosyl)imidazole-4-carboxamide + L-glutamate + H(+)</text>
        <dbReference type="Rhea" id="RHEA:24793"/>
        <dbReference type="ChEBI" id="CHEBI:15378"/>
        <dbReference type="ChEBI" id="CHEBI:29985"/>
        <dbReference type="ChEBI" id="CHEBI:58278"/>
        <dbReference type="ChEBI" id="CHEBI:58359"/>
        <dbReference type="ChEBI" id="CHEBI:58475"/>
        <dbReference type="ChEBI" id="CHEBI:58525"/>
        <dbReference type="EC" id="4.3.2.10"/>
    </reaction>
</comment>
<dbReference type="InterPro" id="IPR010139">
    <property type="entry name" value="Imidazole-glycPsynth_HisH"/>
</dbReference>
<evidence type="ECO:0000256" key="4">
    <source>
        <dbReference type="ARBA" id="ARBA00022490"/>
    </source>
</evidence>
<sequence>MIAIINTGCANINSVRFAFERLGVKPEVIIDPAKLAHFDRAILPGVGHAKVAMERLTALGWDAAINDYQKPLMGICLGMQLLCDSTEEGNISCLGKIPGDVSALDVKGLTAPHMGWNNLTHCVKHPLTANISRNDQVYFVHSFAHSVNDTTLAQGEYGQCFSAIVAKDNYAGMQFHPERSAKVGATLLQNFVNWTL</sequence>
<evidence type="ECO:0000256" key="8">
    <source>
        <dbReference type="ARBA" id="ARBA00023102"/>
    </source>
</evidence>
<evidence type="ECO:0000313" key="18">
    <source>
        <dbReference type="Proteomes" id="UP000307217"/>
    </source>
</evidence>
<dbReference type="GO" id="GO:0016829">
    <property type="term" value="F:lyase activity"/>
    <property type="evidence" value="ECO:0007669"/>
    <property type="project" value="UniProtKB-KW"/>
</dbReference>
<evidence type="ECO:0000256" key="3">
    <source>
        <dbReference type="ARBA" id="ARBA00011152"/>
    </source>
</evidence>
<keyword evidence="4 12" id="KW-0963">Cytoplasm</keyword>
<evidence type="ECO:0000256" key="7">
    <source>
        <dbReference type="ARBA" id="ARBA00022962"/>
    </source>
</evidence>
<keyword evidence="5 12" id="KW-0028">Amino-acid biosynthesis</keyword>
<comment type="subunit">
    <text evidence="3 12">Heterodimer of HisH and HisF.</text>
</comment>
<proteinExistence type="inferred from homology"/>
<evidence type="ECO:0000256" key="1">
    <source>
        <dbReference type="ARBA" id="ARBA00004496"/>
    </source>
</evidence>
<feature type="active site" evidence="12 13">
    <location>
        <position position="178"/>
    </location>
</feature>
<evidence type="ECO:0000256" key="2">
    <source>
        <dbReference type="ARBA" id="ARBA00005091"/>
    </source>
</evidence>
<dbReference type="NCBIfam" id="TIGR01855">
    <property type="entry name" value="IMP_synth_hisH"/>
    <property type="match status" value="1"/>
</dbReference>
<dbReference type="EMBL" id="PNBW01000078">
    <property type="protein sequence ID" value="TMO72533.1"/>
    <property type="molecule type" value="Genomic_DNA"/>
</dbReference>
<dbReference type="Proteomes" id="UP000307217">
    <property type="component" value="Unassembled WGS sequence"/>
</dbReference>
<dbReference type="GO" id="GO:0004359">
    <property type="term" value="F:glutaminase activity"/>
    <property type="evidence" value="ECO:0007669"/>
    <property type="project" value="UniProtKB-EC"/>
</dbReference>
<evidence type="ECO:0000256" key="10">
    <source>
        <dbReference type="ARBA" id="ARBA00047838"/>
    </source>
</evidence>
<protein>
    <recommendedName>
        <fullName evidence="12">Imidazole glycerol phosphate synthase subunit HisH</fullName>
        <ecNumber evidence="12">4.3.2.10</ecNumber>
    </recommendedName>
    <alternativeName>
        <fullName evidence="12">IGP synthase glutaminase subunit</fullName>
        <ecNumber evidence="12">3.5.1.2</ecNumber>
    </alternativeName>
    <alternativeName>
        <fullName evidence="12">IGP synthase subunit HisH</fullName>
    </alternativeName>
    <alternativeName>
        <fullName evidence="12">ImGP synthase subunit HisH</fullName>
        <shortName evidence="12">IGPS subunit HisH</shortName>
    </alternativeName>
</protein>
<dbReference type="PANTHER" id="PTHR42701:SF1">
    <property type="entry name" value="IMIDAZOLE GLYCEROL PHOSPHATE SYNTHASE SUBUNIT HISH"/>
    <property type="match status" value="1"/>
</dbReference>
<dbReference type="PROSITE" id="PS51273">
    <property type="entry name" value="GATASE_TYPE_1"/>
    <property type="match status" value="1"/>
</dbReference>
<dbReference type="EMBL" id="PNBX01000042">
    <property type="protein sequence ID" value="TMO68256.1"/>
    <property type="molecule type" value="Genomic_DNA"/>
</dbReference>
<reference evidence="18" key="2">
    <citation type="submission" date="2019-06" db="EMBL/GenBank/DDBJ databases">
        <title>Co-occurence of chitin degradation, pigmentation and bioactivity in marine Pseudoalteromonas.</title>
        <authorList>
            <person name="Sonnenschein E.C."/>
            <person name="Bech P.K."/>
        </authorList>
    </citation>
    <scope>NUCLEOTIDE SEQUENCE [LARGE SCALE GENOMIC DNA]</scope>
    <source>
        <strain evidence="18">S3790</strain>
    </source>
</reference>
<evidence type="ECO:0000313" key="15">
    <source>
        <dbReference type="EMBL" id="TMO68256.1"/>
    </source>
</evidence>
<dbReference type="InterPro" id="IPR017926">
    <property type="entry name" value="GATASE"/>
</dbReference>
<dbReference type="GO" id="GO:0000105">
    <property type="term" value="P:L-histidine biosynthetic process"/>
    <property type="evidence" value="ECO:0007669"/>
    <property type="project" value="UniProtKB-UniRule"/>
</dbReference>
<dbReference type="AlphaFoldDB" id="A0A5S3V9T7"/>
<dbReference type="CDD" id="cd01748">
    <property type="entry name" value="GATase1_IGP_Synthase"/>
    <property type="match status" value="1"/>
</dbReference>
<keyword evidence="17" id="KW-1185">Reference proteome</keyword>
<comment type="function">
    <text evidence="12">IGPS catalyzes the conversion of PRFAR and glutamine to IGP, AICAR and glutamate. The HisH subunit catalyzes the hydrolysis of glutamine to glutamate and ammonia as part of the synthesis of IGP and AICAR. The resulting ammonia molecule is channeled to the active site of HisF.</text>
</comment>
<dbReference type="SUPFAM" id="SSF52317">
    <property type="entry name" value="Class I glutamine amidotransferase-like"/>
    <property type="match status" value="1"/>
</dbReference>
<dbReference type="OrthoDB" id="9807137at2"/>
<accession>A0A5S3V9T7</accession>
<dbReference type="RefSeq" id="WP_138591831.1">
    <property type="nucleotide sequence ID" value="NZ_PNBW01000078.1"/>
</dbReference>
<dbReference type="InterPro" id="IPR029062">
    <property type="entry name" value="Class_I_gatase-like"/>
</dbReference>
<evidence type="ECO:0000313" key="17">
    <source>
        <dbReference type="Proteomes" id="UP000307164"/>
    </source>
</evidence>
<feature type="domain" description="Glutamine amidotransferase" evidence="14">
    <location>
        <begin position="37"/>
        <end position="192"/>
    </location>
</feature>
<gene>
    <name evidence="12 15" type="primary">hisH</name>
    <name evidence="15" type="ORF">CWC19_10465</name>
    <name evidence="16" type="ORF">CWC20_14920</name>
</gene>
<name>A0A5S3V9T7_9GAMM</name>
<dbReference type="Pfam" id="PF00117">
    <property type="entry name" value="GATase"/>
    <property type="match status" value="1"/>
</dbReference>
<comment type="pathway">
    <text evidence="2 12">Amino-acid biosynthesis; L-histidine biosynthesis; L-histidine from 5-phospho-alpha-D-ribose 1-diphosphate: step 5/9.</text>
</comment>
<comment type="catalytic activity">
    <reaction evidence="11 12">
        <text>L-glutamine + H2O = L-glutamate + NH4(+)</text>
        <dbReference type="Rhea" id="RHEA:15889"/>
        <dbReference type="ChEBI" id="CHEBI:15377"/>
        <dbReference type="ChEBI" id="CHEBI:28938"/>
        <dbReference type="ChEBI" id="CHEBI:29985"/>
        <dbReference type="ChEBI" id="CHEBI:58359"/>
        <dbReference type="EC" id="3.5.1.2"/>
    </reaction>
</comment>
<evidence type="ECO:0000256" key="5">
    <source>
        <dbReference type="ARBA" id="ARBA00022605"/>
    </source>
</evidence>
<dbReference type="PANTHER" id="PTHR42701">
    <property type="entry name" value="IMIDAZOLE GLYCEROL PHOSPHATE SYNTHASE SUBUNIT HISH"/>
    <property type="match status" value="1"/>
</dbReference>
<keyword evidence="9 12" id="KW-0456">Lyase</keyword>
<organism evidence="15 18">
    <name type="scientific">Pseudoalteromonas aurantia</name>
    <dbReference type="NCBI Taxonomy" id="43654"/>
    <lineage>
        <taxon>Bacteria</taxon>
        <taxon>Pseudomonadati</taxon>
        <taxon>Pseudomonadota</taxon>
        <taxon>Gammaproteobacteria</taxon>
        <taxon>Alteromonadales</taxon>
        <taxon>Pseudoalteromonadaceae</taxon>
        <taxon>Pseudoalteromonas</taxon>
    </lineage>
</organism>
<dbReference type="UniPathway" id="UPA00031">
    <property type="reaction ID" value="UER00010"/>
</dbReference>
<evidence type="ECO:0000259" key="14">
    <source>
        <dbReference type="Pfam" id="PF00117"/>
    </source>
</evidence>
<dbReference type="EC" id="4.3.2.10" evidence="12"/>
<comment type="caution">
    <text evidence="15">The sequence shown here is derived from an EMBL/GenBank/DDBJ whole genome shotgun (WGS) entry which is preliminary data.</text>
</comment>